<gene>
    <name evidence="2" type="ORF">NCTC6180_00061</name>
</gene>
<evidence type="ECO:0000313" key="2">
    <source>
        <dbReference type="EMBL" id="VEF04888.1"/>
    </source>
</evidence>
<keyword evidence="1" id="KW-0175">Coiled coil</keyword>
<dbReference type="EMBL" id="LR134317">
    <property type="protein sequence ID" value="VEF04888.1"/>
    <property type="molecule type" value="Genomic_DNA"/>
</dbReference>
<evidence type="ECO:0008006" key="4">
    <source>
        <dbReference type="Google" id="ProtNLM"/>
    </source>
</evidence>
<dbReference type="AlphaFoldDB" id="A0A7Z8ZT89"/>
<evidence type="ECO:0000256" key="1">
    <source>
        <dbReference type="SAM" id="Coils"/>
    </source>
</evidence>
<organism evidence="2 3">
    <name type="scientific">Streptococcus equi subsp. zooepidemicus</name>
    <dbReference type="NCBI Taxonomy" id="40041"/>
    <lineage>
        <taxon>Bacteria</taxon>
        <taxon>Bacillati</taxon>
        <taxon>Bacillota</taxon>
        <taxon>Bacilli</taxon>
        <taxon>Lactobacillales</taxon>
        <taxon>Streptococcaceae</taxon>
        <taxon>Streptococcus</taxon>
    </lineage>
</organism>
<feature type="coiled-coil region" evidence="1">
    <location>
        <begin position="7"/>
        <end position="48"/>
    </location>
</feature>
<sequence length="90" mass="10292">MVKKSMTQTLKKKTEKFEKELEKVRTQKAQLVDKEKKLVKDINEAKAEYIVALMSESGKTIEELERFVQIEQEAQVNQSENGGGAYVSIN</sequence>
<proteinExistence type="predicted"/>
<accession>A0A7Z8ZT89</accession>
<reference evidence="2 3" key="1">
    <citation type="submission" date="2018-12" db="EMBL/GenBank/DDBJ databases">
        <authorList>
            <consortium name="Pathogen Informatics"/>
        </authorList>
    </citation>
    <scope>NUCLEOTIDE SEQUENCE [LARGE SCALE GENOMIC DNA]</scope>
    <source>
        <strain evidence="2 3">NCTC6180</strain>
    </source>
</reference>
<dbReference type="RefSeq" id="WP_154803566.1">
    <property type="nucleotide sequence ID" value="NZ_JAHSPZ010000001.1"/>
</dbReference>
<evidence type="ECO:0000313" key="3">
    <source>
        <dbReference type="Proteomes" id="UP000269903"/>
    </source>
</evidence>
<name>A0A7Z8ZT89_STRSZ</name>
<protein>
    <recommendedName>
        <fullName evidence="4">DUF4315 family protein</fullName>
    </recommendedName>
</protein>
<dbReference type="Proteomes" id="UP000269903">
    <property type="component" value="Chromosome"/>
</dbReference>